<evidence type="ECO:0000256" key="1">
    <source>
        <dbReference type="SAM" id="MobiDB-lite"/>
    </source>
</evidence>
<feature type="compositionally biased region" description="Pro residues" evidence="1">
    <location>
        <begin position="303"/>
        <end position="316"/>
    </location>
</feature>
<comment type="caution">
    <text evidence="2">The sequence shown here is derived from an EMBL/GenBank/DDBJ whole genome shotgun (WGS) entry which is preliminary data.</text>
</comment>
<gene>
    <name evidence="2" type="ORF">G7Z17_g2029</name>
</gene>
<feature type="compositionally biased region" description="Basic and acidic residues" evidence="1">
    <location>
        <begin position="135"/>
        <end position="148"/>
    </location>
</feature>
<keyword evidence="3" id="KW-1185">Reference proteome</keyword>
<feature type="region of interest" description="Disordered" evidence="1">
    <location>
        <begin position="292"/>
        <end position="318"/>
    </location>
</feature>
<evidence type="ECO:0000313" key="3">
    <source>
        <dbReference type="Proteomes" id="UP000722485"/>
    </source>
</evidence>
<reference evidence="2" key="1">
    <citation type="submission" date="2020-03" db="EMBL/GenBank/DDBJ databases">
        <title>Draft Genome Sequence of Cylindrodendrum hubeiense.</title>
        <authorList>
            <person name="Buettner E."/>
            <person name="Kellner H."/>
        </authorList>
    </citation>
    <scope>NUCLEOTIDE SEQUENCE</scope>
    <source>
        <strain evidence="2">IHI 201604</strain>
    </source>
</reference>
<dbReference type="EMBL" id="JAANBB010000019">
    <property type="protein sequence ID" value="KAF7555571.1"/>
    <property type="molecule type" value="Genomic_DNA"/>
</dbReference>
<dbReference type="Proteomes" id="UP000722485">
    <property type="component" value="Unassembled WGS sequence"/>
</dbReference>
<accession>A0A9P5HLK5</accession>
<feature type="region of interest" description="Disordered" evidence="1">
    <location>
        <begin position="128"/>
        <end position="217"/>
    </location>
</feature>
<organism evidence="2 3">
    <name type="scientific">Cylindrodendrum hubeiense</name>
    <dbReference type="NCBI Taxonomy" id="595255"/>
    <lineage>
        <taxon>Eukaryota</taxon>
        <taxon>Fungi</taxon>
        <taxon>Dikarya</taxon>
        <taxon>Ascomycota</taxon>
        <taxon>Pezizomycotina</taxon>
        <taxon>Sordariomycetes</taxon>
        <taxon>Hypocreomycetidae</taxon>
        <taxon>Hypocreales</taxon>
        <taxon>Nectriaceae</taxon>
        <taxon>Cylindrodendrum</taxon>
    </lineage>
</organism>
<dbReference type="OrthoDB" id="4815524at2759"/>
<evidence type="ECO:0000313" key="2">
    <source>
        <dbReference type="EMBL" id="KAF7555571.1"/>
    </source>
</evidence>
<name>A0A9P5HLK5_9HYPO</name>
<dbReference type="AlphaFoldDB" id="A0A9P5HLK5"/>
<protein>
    <recommendedName>
        <fullName evidence="4">FAR1 domain-containing protein</fullName>
    </recommendedName>
</protein>
<feature type="region of interest" description="Disordered" evidence="1">
    <location>
        <begin position="248"/>
        <end position="268"/>
    </location>
</feature>
<sequence>MALPRGPTNVAMNLAPPNFVDPFPTHEGAFTALQHWARDHGYAVTRHRPSNYANGVPRRYEIVCAFGGTPYTSKSNGIRKSSTRKTNCPFKVKLVQQRILGDLWATTVMCAHHNHGPTDPVSFREHRRMQPQHVRGVEAHAGEAHTREPGATAHAIRASLQANNPGPPVTEHDVWNMRGRSPQDSSESPPAAATTSQAGQPRSRRRRQPQNTDAPASGAAAAAALAASIGNNIIALIDMRLAQYLPPPAGSSAGPSQPPSVPPSDMSTLPISSHLAALVDLRLAQYLTPPSSTLSQPLVQPTSQPPSQAPVQPPTQLPTHEAISQATEMAAFQTNLIWQEPNLGPSATQGPM</sequence>
<proteinExistence type="predicted"/>
<feature type="compositionally biased region" description="Low complexity" evidence="1">
    <location>
        <begin position="185"/>
        <end position="201"/>
    </location>
</feature>
<evidence type="ECO:0008006" key="4">
    <source>
        <dbReference type="Google" id="ProtNLM"/>
    </source>
</evidence>